<keyword evidence="1" id="KW-0472">Membrane</keyword>
<evidence type="ECO:0000313" key="3">
    <source>
        <dbReference type="Proteomes" id="UP001596183"/>
    </source>
</evidence>
<evidence type="ECO:0000256" key="1">
    <source>
        <dbReference type="SAM" id="Phobius"/>
    </source>
</evidence>
<accession>A0ABW0Y0Q0</accession>
<protein>
    <submittedName>
        <fullName evidence="2">Uncharacterized protein</fullName>
    </submittedName>
</protein>
<keyword evidence="1" id="KW-1133">Transmembrane helix</keyword>
<dbReference type="RefSeq" id="WP_381218561.1">
    <property type="nucleotide sequence ID" value="NZ_JBHSPC010000107.1"/>
</dbReference>
<gene>
    <name evidence="2" type="ORF">ACFP2V_30675</name>
</gene>
<dbReference type="Proteomes" id="UP001596183">
    <property type="component" value="Unassembled WGS sequence"/>
</dbReference>
<keyword evidence="1" id="KW-0812">Transmembrane</keyword>
<reference evidence="3" key="1">
    <citation type="journal article" date="2019" name="Int. J. Syst. Evol. Microbiol.">
        <title>The Global Catalogue of Microorganisms (GCM) 10K type strain sequencing project: providing services to taxonomists for standard genome sequencing and annotation.</title>
        <authorList>
            <consortium name="The Broad Institute Genomics Platform"/>
            <consortium name="The Broad Institute Genome Sequencing Center for Infectious Disease"/>
            <person name="Wu L."/>
            <person name="Ma J."/>
        </authorList>
    </citation>
    <scope>NUCLEOTIDE SEQUENCE [LARGE SCALE GENOMIC DNA]</scope>
    <source>
        <strain evidence="3">JCM 13852</strain>
    </source>
</reference>
<keyword evidence="3" id="KW-1185">Reference proteome</keyword>
<proteinExistence type="predicted"/>
<dbReference type="EMBL" id="JBHSPC010000107">
    <property type="protein sequence ID" value="MFC5674281.1"/>
    <property type="molecule type" value="Genomic_DNA"/>
</dbReference>
<evidence type="ECO:0000313" key="2">
    <source>
        <dbReference type="EMBL" id="MFC5674281.1"/>
    </source>
</evidence>
<sequence length="84" mass="8498">MVQVVQLALGAVVPVVLFAIMNGRGVTVVQGAVLYRESGVTTGFVVLAAVAALAGIAARWLPHGMGHQAELPLPAPSQVLAAEA</sequence>
<organism evidence="2 3">
    <name type="scientific">Streptomyces incanus</name>
    <dbReference type="NCBI Taxonomy" id="887453"/>
    <lineage>
        <taxon>Bacteria</taxon>
        <taxon>Bacillati</taxon>
        <taxon>Actinomycetota</taxon>
        <taxon>Actinomycetes</taxon>
        <taxon>Kitasatosporales</taxon>
        <taxon>Streptomycetaceae</taxon>
        <taxon>Streptomyces</taxon>
    </lineage>
</organism>
<comment type="caution">
    <text evidence="2">The sequence shown here is derived from an EMBL/GenBank/DDBJ whole genome shotgun (WGS) entry which is preliminary data.</text>
</comment>
<feature type="transmembrane region" description="Helical" evidence="1">
    <location>
        <begin position="41"/>
        <end position="61"/>
    </location>
</feature>
<name>A0ABW0Y0Q0_9ACTN</name>